<accession>A0A7X3MF31</accession>
<dbReference type="RefSeq" id="WP_159750434.1">
    <property type="nucleotide sequence ID" value="NZ_WUQX01000001.1"/>
</dbReference>
<keyword evidence="2" id="KW-1185">Reference proteome</keyword>
<sequence length="465" mass="53192">MGKSLEERLITFTVEFTKTVICNYNIEIRHSEGLVMHYGKKALSMAEIAKKLINSGWSMEMCVRHYLRNLKEDQRLDVSECSATSGTRGCVAWTTGVAGMYDDETDSINACMDKIAGKYKLCCEPSPSGCGFCIYNSYLNTDRVISILQNYQVCDAAQCPIVVVGPDGTKKSMLRIYAYGGCIGRIATRKNDCNRLSNDRGYARYLRNLSEDRDGVYLKHMEYTYAEEFEKTKGDNFCEKLSNKLQEIQDGQDGWLLFDISPLYVELIVKAAEKRFTKGSGDLGEMAIRTAIARQHMKKDASSLWCVIDMEYAVSRRISPLKRQFKPDIVVYDKDNGFGLIELKYANDSKENCVKHYEDFQAVIQDAAACGQIVKELKRRSWYLWEYGLISDTHYKHMMNSENPRLWQGFLFVGGGRNEVMNTIENIKNEFIISENCRFAYFPYDDTDSKNCIGNIKLDYASMKE</sequence>
<dbReference type="Proteomes" id="UP000460412">
    <property type="component" value="Unassembled WGS sequence"/>
</dbReference>
<dbReference type="AlphaFoldDB" id="A0A7X3MF31"/>
<proteinExistence type="predicted"/>
<comment type="caution">
    <text evidence="1">The sequence shown here is derived from an EMBL/GenBank/DDBJ whole genome shotgun (WGS) entry which is preliminary data.</text>
</comment>
<reference evidence="1 2" key="1">
    <citation type="submission" date="2019-12" db="EMBL/GenBank/DDBJ databases">
        <title>Sporaefaciens musculi gen. nov., sp. nov., a novel bacterium isolated from the caecum of an obese mouse.</title>
        <authorList>
            <person name="Rasmussen T.S."/>
            <person name="Streidl T."/>
            <person name="Hitch T.C.A."/>
            <person name="Wortmann E."/>
            <person name="Deptula P."/>
            <person name="Hansen M."/>
            <person name="Nielsen D.S."/>
            <person name="Clavel T."/>
            <person name="Vogensen F.K."/>
        </authorList>
    </citation>
    <scope>NUCLEOTIDE SEQUENCE [LARGE SCALE GENOMIC DNA]</scope>
    <source>
        <strain evidence="1 2">WCA-9-b2</strain>
    </source>
</reference>
<organism evidence="1 2">
    <name type="scientific">Sporofaciens musculi</name>
    <dbReference type="NCBI Taxonomy" id="2681861"/>
    <lineage>
        <taxon>Bacteria</taxon>
        <taxon>Bacillati</taxon>
        <taxon>Bacillota</taxon>
        <taxon>Clostridia</taxon>
        <taxon>Lachnospirales</taxon>
        <taxon>Lachnospiraceae</taxon>
        <taxon>Sporofaciens</taxon>
    </lineage>
</organism>
<name>A0A7X3MF31_9FIRM</name>
<gene>
    <name evidence="1" type="ORF">GN277_06940</name>
</gene>
<evidence type="ECO:0000313" key="1">
    <source>
        <dbReference type="EMBL" id="MXP75125.1"/>
    </source>
</evidence>
<dbReference type="EMBL" id="WUQX01000001">
    <property type="protein sequence ID" value="MXP75125.1"/>
    <property type="molecule type" value="Genomic_DNA"/>
</dbReference>
<protein>
    <submittedName>
        <fullName evidence="1">Uncharacterized protein</fullName>
    </submittedName>
</protein>
<evidence type="ECO:0000313" key="2">
    <source>
        <dbReference type="Proteomes" id="UP000460412"/>
    </source>
</evidence>